<feature type="signal peptide" evidence="1">
    <location>
        <begin position="1"/>
        <end position="19"/>
    </location>
</feature>
<dbReference type="RefSeq" id="WP_150650057.1">
    <property type="nucleotide sequence ID" value="NZ_CABVHJ010000004.1"/>
</dbReference>
<protein>
    <recommendedName>
        <fullName evidence="4">Type VI secretion protein</fullName>
    </recommendedName>
</protein>
<evidence type="ECO:0000313" key="2">
    <source>
        <dbReference type="EMBL" id="VVM69776.1"/>
    </source>
</evidence>
<evidence type="ECO:0000256" key="1">
    <source>
        <dbReference type="SAM" id="SignalP"/>
    </source>
</evidence>
<evidence type="ECO:0000313" key="3">
    <source>
        <dbReference type="Proteomes" id="UP000327167"/>
    </source>
</evidence>
<dbReference type="AlphaFoldDB" id="A0A5E6RNF0"/>
<feature type="chain" id="PRO_5023058450" description="Type VI secretion protein" evidence="1">
    <location>
        <begin position="20"/>
        <end position="151"/>
    </location>
</feature>
<evidence type="ECO:0008006" key="4">
    <source>
        <dbReference type="Google" id="ProtNLM"/>
    </source>
</evidence>
<sequence precursor="true">MRYLIICLFNLLSPYLALADETHIEQARQTLKNYGLSHCILASFNERSALKKDIALSANAYSFMGTGMHSILQNEDTLQVLHDPYKETRNYVLTAYEQTPSNSKYSNEKVVFFGCLKVYNSEAFNSFINTQDAYIPPIKVKRSQPSATPAE</sequence>
<accession>A0A5E6RNF0</accession>
<organism evidence="2 3">
    <name type="scientific">Pseudomonas fluorescens</name>
    <dbReference type="NCBI Taxonomy" id="294"/>
    <lineage>
        <taxon>Bacteria</taxon>
        <taxon>Pseudomonadati</taxon>
        <taxon>Pseudomonadota</taxon>
        <taxon>Gammaproteobacteria</taxon>
        <taxon>Pseudomonadales</taxon>
        <taxon>Pseudomonadaceae</taxon>
        <taxon>Pseudomonas</taxon>
    </lineage>
</organism>
<proteinExistence type="predicted"/>
<keyword evidence="1" id="KW-0732">Signal</keyword>
<dbReference type="InterPro" id="IPR038314">
    <property type="entry name" value="T6SS_sf"/>
</dbReference>
<dbReference type="Proteomes" id="UP000327167">
    <property type="component" value="Unassembled WGS sequence"/>
</dbReference>
<dbReference type="Gene3D" id="1.20.120.1620">
    <property type="match status" value="1"/>
</dbReference>
<reference evidence="2 3" key="1">
    <citation type="submission" date="2019-09" db="EMBL/GenBank/DDBJ databases">
        <authorList>
            <person name="Chandra G."/>
            <person name="Truman W A."/>
        </authorList>
    </citation>
    <scope>NUCLEOTIDE SEQUENCE [LARGE SCALE GENOMIC DNA]</scope>
    <source>
        <strain evidence="2">PS655</strain>
    </source>
</reference>
<name>A0A5E6RNF0_PSEFL</name>
<gene>
    <name evidence="2" type="ORF">PS655_01753</name>
</gene>
<dbReference type="EMBL" id="CABVHJ010000004">
    <property type="protein sequence ID" value="VVM69776.1"/>
    <property type="molecule type" value="Genomic_DNA"/>
</dbReference>